<keyword evidence="5" id="KW-1185">Reference proteome</keyword>
<protein>
    <submittedName>
        <fullName evidence="4">Echinoderm microtubule-associated protein-like 1</fullName>
    </submittedName>
</protein>
<dbReference type="GO" id="GO:0008017">
    <property type="term" value="F:microtubule binding"/>
    <property type="evidence" value="ECO:0007669"/>
    <property type="project" value="TreeGrafter"/>
</dbReference>
<dbReference type="EMBL" id="BMAO01018161">
    <property type="protein sequence ID" value="GFR21546.1"/>
    <property type="molecule type" value="Genomic_DNA"/>
</dbReference>
<dbReference type="SUPFAM" id="SSF50978">
    <property type="entry name" value="WD40 repeat-like"/>
    <property type="match status" value="1"/>
</dbReference>
<dbReference type="InterPro" id="IPR015943">
    <property type="entry name" value="WD40/YVTN_repeat-like_dom_sf"/>
</dbReference>
<proteinExistence type="predicted"/>
<accession>A0A8X6JXJ3</accession>
<evidence type="ECO:0000313" key="5">
    <source>
        <dbReference type="Proteomes" id="UP000887116"/>
    </source>
</evidence>
<evidence type="ECO:0000256" key="1">
    <source>
        <dbReference type="ARBA" id="ARBA00022574"/>
    </source>
</evidence>
<dbReference type="PANTHER" id="PTHR13720:SF50">
    <property type="entry name" value="ECHINODERM MICROTUBULE-ASSOCIATED PROTEIN-LIKE 2"/>
    <property type="match status" value="1"/>
</dbReference>
<dbReference type="Gene3D" id="2.130.10.10">
    <property type="entry name" value="YVTN repeat-like/Quinoprotein amine dehydrogenase"/>
    <property type="match status" value="2"/>
</dbReference>
<reference evidence="4" key="1">
    <citation type="submission" date="2020-07" db="EMBL/GenBank/DDBJ databases">
        <title>Multicomponent nature underlies the extraordinary mechanical properties of spider dragline silk.</title>
        <authorList>
            <person name="Kono N."/>
            <person name="Nakamura H."/>
            <person name="Mori M."/>
            <person name="Yoshida Y."/>
            <person name="Ohtoshi R."/>
            <person name="Malay A.D."/>
            <person name="Moran D.A.P."/>
            <person name="Tomita M."/>
            <person name="Numata K."/>
            <person name="Arakawa K."/>
        </authorList>
    </citation>
    <scope>NUCLEOTIDE SEQUENCE</scope>
</reference>
<dbReference type="InterPro" id="IPR036322">
    <property type="entry name" value="WD40_repeat_dom_sf"/>
</dbReference>
<evidence type="ECO:0000256" key="3">
    <source>
        <dbReference type="PROSITE-ProRule" id="PRU00221"/>
    </source>
</evidence>
<evidence type="ECO:0000313" key="4">
    <source>
        <dbReference type="EMBL" id="GFR21546.1"/>
    </source>
</evidence>
<keyword evidence="2" id="KW-0677">Repeat</keyword>
<gene>
    <name evidence="4" type="primary">EML1</name>
    <name evidence="4" type="ORF">TNCT_363631</name>
</gene>
<dbReference type="PROSITE" id="PS50082">
    <property type="entry name" value="WD_REPEATS_2"/>
    <property type="match status" value="1"/>
</dbReference>
<dbReference type="OrthoDB" id="47802at2759"/>
<keyword evidence="1 3" id="KW-0853">WD repeat</keyword>
<evidence type="ECO:0000256" key="2">
    <source>
        <dbReference type="ARBA" id="ARBA00022737"/>
    </source>
</evidence>
<dbReference type="Pfam" id="PF00400">
    <property type="entry name" value="WD40"/>
    <property type="match status" value="1"/>
</dbReference>
<dbReference type="PROSITE" id="PS50294">
    <property type="entry name" value="WD_REPEATS_REGION"/>
    <property type="match status" value="1"/>
</dbReference>
<feature type="repeat" description="WD" evidence="3">
    <location>
        <begin position="24"/>
        <end position="65"/>
    </location>
</feature>
<dbReference type="GO" id="GO:0000226">
    <property type="term" value="P:microtubule cytoskeleton organization"/>
    <property type="evidence" value="ECO:0007669"/>
    <property type="project" value="TreeGrafter"/>
</dbReference>
<name>A0A8X6JXJ3_TRICU</name>
<dbReference type="GO" id="GO:0072686">
    <property type="term" value="C:mitotic spindle"/>
    <property type="evidence" value="ECO:0007669"/>
    <property type="project" value="TreeGrafter"/>
</dbReference>
<dbReference type="AlphaFoldDB" id="A0A8X6JXJ3"/>
<dbReference type="SMART" id="SM00320">
    <property type="entry name" value="WD40"/>
    <property type="match status" value="2"/>
</dbReference>
<comment type="caution">
    <text evidence="4">The sequence shown here is derived from an EMBL/GenBank/DDBJ whole genome shotgun (WGS) entry which is preliminary data.</text>
</comment>
<sequence>MLLVGTTKNCILQGTLSLNFSLVVQGPTEEIWALAIHPNQSQFISGGHDHYIHLWDTMSHSVVWTKDIGESVQSVCFSPDGSVVGLATRSGRLSVLNATRQIYSMHADGSEAIG</sequence>
<dbReference type="PANTHER" id="PTHR13720">
    <property type="entry name" value="WD-40 REPEAT PROTEIN"/>
    <property type="match status" value="1"/>
</dbReference>
<dbReference type="Proteomes" id="UP000887116">
    <property type="component" value="Unassembled WGS sequence"/>
</dbReference>
<dbReference type="InterPro" id="IPR001680">
    <property type="entry name" value="WD40_rpt"/>
</dbReference>
<dbReference type="InterPro" id="IPR050630">
    <property type="entry name" value="WD_repeat_EMAP"/>
</dbReference>
<organism evidence="4 5">
    <name type="scientific">Trichonephila clavata</name>
    <name type="common">Joro spider</name>
    <name type="synonym">Nephila clavata</name>
    <dbReference type="NCBI Taxonomy" id="2740835"/>
    <lineage>
        <taxon>Eukaryota</taxon>
        <taxon>Metazoa</taxon>
        <taxon>Ecdysozoa</taxon>
        <taxon>Arthropoda</taxon>
        <taxon>Chelicerata</taxon>
        <taxon>Arachnida</taxon>
        <taxon>Araneae</taxon>
        <taxon>Araneomorphae</taxon>
        <taxon>Entelegynae</taxon>
        <taxon>Araneoidea</taxon>
        <taxon>Nephilidae</taxon>
        <taxon>Trichonephila</taxon>
    </lineage>
</organism>